<dbReference type="Proteomes" id="UP000682733">
    <property type="component" value="Unassembled WGS sequence"/>
</dbReference>
<dbReference type="AlphaFoldDB" id="A0A8S2DQT8"/>
<reference evidence="1" key="1">
    <citation type="submission" date="2021-02" db="EMBL/GenBank/DDBJ databases">
        <authorList>
            <person name="Nowell W R."/>
        </authorList>
    </citation>
    <scope>NUCLEOTIDE SEQUENCE</scope>
</reference>
<evidence type="ECO:0000313" key="3">
    <source>
        <dbReference type="Proteomes" id="UP000677228"/>
    </source>
</evidence>
<name>A0A8S2DQT8_9BILA</name>
<dbReference type="Proteomes" id="UP000677228">
    <property type="component" value="Unassembled WGS sequence"/>
</dbReference>
<protein>
    <submittedName>
        <fullName evidence="1">Uncharacterized protein</fullName>
    </submittedName>
</protein>
<organism evidence="1 3">
    <name type="scientific">Didymodactylos carnosus</name>
    <dbReference type="NCBI Taxonomy" id="1234261"/>
    <lineage>
        <taxon>Eukaryota</taxon>
        <taxon>Metazoa</taxon>
        <taxon>Spiralia</taxon>
        <taxon>Gnathifera</taxon>
        <taxon>Rotifera</taxon>
        <taxon>Eurotatoria</taxon>
        <taxon>Bdelloidea</taxon>
        <taxon>Philodinida</taxon>
        <taxon>Philodinidae</taxon>
        <taxon>Didymodactylos</taxon>
    </lineage>
</organism>
<feature type="non-terminal residue" evidence="1">
    <location>
        <position position="1"/>
    </location>
</feature>
<dbReference type="EMBL" id="CAJOBA010005022">
    <property type="protein sequence ID" value="CAF3730667.1"/>
    <property type="molecule type" value="Genomic_DNA"/>
</dbReference>
<sequence>MMVVEAMEGVEEGVRVGGELWKDVKFPDDQANRLLAFHSFHLAINNNDTTNGNEKTNDISLIIPIGTLIITQTFFTSSDANDSHSIVYQLNSTLFFNKHSSYELFGLPRYIGINYHDNTSISWNVLKISFCYVLPAIMNNIENDCLNSMLAEDDDKPCSYTLSAKAAPYTHNIRENKWIISVKNDTIC</sequence>
<gene>
    <name evidence="1" type="ORF">OVA965_LOCUS12462</name>
    <name evidence="2" type="ORF">TMI583_LOCUS12470</name>
</gene>
<comment type="caution">
    <text evidence="1">The sequence shown here is derived from an EMBL/GenBank/DDBJ whole genome shotgun (WGS) entry which is preliminary data.</text>
</comment>
<proteinExistence type="predicted"/>
<dbReference type="EMBL" id="CAJNOK010005016">
    <property type="protein sequence ID" value="CAF0957542.1"/>
    <property type="molecule type" value="Genomic_DNA"/>
</dbReference>
<evidence type="ECO:0000313" key="2">
    <source>
        <dbReference type="EMBL" id="CAF3730667.1"/>
    </source>
</evidence>
<accession>A0A8S2DQT8</accession>
<evidence type="ECO:0000313" key="1">
    <source>
        <dbReference type="EMBL" id="CAF0957542.1"/>
    </source>
</evidence>